<dbReference type="InterPro" id="IPR025558">
    <property type="entry name" value="DUF4283"/>
</dbReference>
<dbReference type="PROSITE" id="PS50158">
    <property type="entry name" value="ZF_CCHC"/>
    <property type="match status" value="1"/>
</dbReference>
<evidence type="ECO:0000259" key="4">
    <source>
        <dbReference type="PROSITE" id="PS50878"/>
    </source>
</evidence>
<dbReference type="Proteomes" id="UP001054252">
    <property type="component" value="Unassembled WGS sequence"/>
</dbReference>
<keyword evidence="2" id="KW-1133">Transmembrane helix</keyword>
<sequence length="1444" mass="163364">MACSHRNSLLIAGSKSSADTGFAPRSVVPSESSQSLRDKLQVEVRSITEALSLANPTLARTPATDFVVAPVIQTRVSWADAVANDLKESSTASDLGKASLSYFPPELRDGKLIVKPPNSVYKEGIKSWETCLIGCFLGGSSPNYGDIVHTVNKLWGKKGKISITGMGNGLSYIASAIGKLLSLDKATEQRTHINYAQVCVEVDIDKTHMLPESAPVLDDQSEVSVLFEYPWLPVKCEICKKEGHTSRDCSQHPTKPALKQEWRAVSKGKKIEQFMPEILVVSEIPVVQPAKDIQVVQPEPSPSLLVGNSFAILDNAVETEAATIHEVRKTRMASKGVAIATKALVPKQRQSRKSSNSSSENFLKVSNFLLPGWSTLNNYEHARLGRIWIFHKPYIQITISSMHHQAIHCHVLNTSINPYFDGLRQEMWSEMVALSQALPAVPWLVRGDFNEIRFFCEQSDWQSLPCLPKESEMFHEKLNEAELHDLLSTSSFFAWSNKRCIGPTAKKLDRLLVNEFWLNAFPNTTAAFLPPGFSDHCAGSVEIHLPVENKGRKPFKQLNKEHYNDLQCRIQHEKDKLHIIQVDLLQNPNGDLVHVEQEQAQKVAALQLVEESFFRQKSRIKWLQEEDGNTTYFYKVVKARTSRNTIKELLTSDNKRITTLPDMEQEAVEFYKGLLGTVDSCCTNVDKGWLKDLVQFQLLENMKAFLTQLVIDLEIKNVVFNSLSNKSPGLDGYTSEFYKAARPVVGDLVTKAIQEFFISGKILKEINSTLISLVPKVPNLSKMTEFRPISCCNLIYKFIAKLLANRLKKCLPLFISKNQCAFIEGRLMVENVLLAQELVKNYHKVGLSPRCALKIDLMKAFDSVCWDFVFQTFLALGFPTQFVNWLKACVATPMFSVVFNGNLAGYFPGRKGIRQGDPLSPYIFVVCMEILSRLLNKAALEGKIAYHPKCAKVQLTHLCFADDLIIFTNGSSASLTAIDAVLMQFYTISGLKVNYAKSEIFCCGLANDEIKKLKEDFGFKAGVLPVRYLGVPLITGKLSEKELKPLISKITDRMNSWSAKHLSFAGRLQLITAVIQGITTFWCSTFILPKKVIREVERICAAFLWKNSTESARGAKSGSIWVAWVYEYLLKGRSFWAVKIPSNASWGWRKLLKLRQRARGLIQHIPGDGTETHLWHDNWHPSGPLVETYGTKIIQDAGIPSHAKLAVVVNGNYWKWPPARSPQLLDIQIALCGRLYPKEGEKDSMVWIPSASSSFKAGKTWHWIRNKQARVPWHKLVWFPQSIPKHSFICWLAMLDRLTTRARQKKWSPTLTDTCVLCNNESETTEHLFFKCYYARRVWQVLSNLAGIPFMDSWQRLLMWMGKRIRRKSLYWTLIKLIWSAAIYHVWMERNNRIHQQLFRTEEVVCEEVQFDVKHRILGFAKLKSSSLPVSVAINWGIEAVVQG</sequence>
<dbReference type="EMBL" id="BPVZ01000052">
    <property type="protein sequence ID" value="GKV19130.1"/>
    <property type="molecule type" value="Genomic_DNA"/>
</dbReference>
<feature type="domain" description="CCHC-type" evidence="3">
    <location>
        <begin position="235"/>
        <end position="251"/>
    </location>
</feature>
<keyword evidence="1" id="KW-0862">Zinc</keyword>
<keyword evidence="6" id="KW-1185">Reference proteome</keyword>
<dbReference type="SUPFAM" id="SSF56672">
    <property type="entry name" value="DNA/RNA polymerases"/>
    <property type="match status" value="1"/>
</dbReference>
<dbReference type="Pfam" id="PF13966">
    <property type="entry name" value="zf-RVT"/>
    <property type="match status" value="1"/>
</dbReference>
<name>A0AAV5K3W6_9ROSI</name>
<dbReference type="PANTHER" id="PTHR33116">
    <property type="entry name" value="REVERSE TRANSCRIPTASE ZINC-BINDING DOMAIN-CONTAINING PROTEIN-RELATED-RELATED"/>
    <property type="match status" value="1"/>
</dbReference>
<dbReference type="CDD" id="cd01650">
    <property type="entry name" value="RT_nLTR_like"/>
    <property type="match status" value="1"/>
</dbReference>
<protein>
    <recommendedName>
        <fullName evidence="7">Reverse transcriptase domain-containing protein</fullName>
    </recommendedName>
</protein>
<dbReference type="Pfam" id="PF14111">
    <property type="entry name" value="DUF4283"/>
    <property type="match status" value="1"/>
</dbReference>
<dbReference type="InterPro" id="IPR001878">
    <property type="entry name" value="Znf_CCHC"/>
</dbReference>
<dbReference type="GO" id="GO:0003676">
    <property type="term" value="F:nucleic acid binding"/>
    <property type="evidence" value="ECO:0007669"/>
    <property type="project" value="InterPro"/>
</dbReference>
<evidence type="ECO:0000256" key="2">
    <source>
        <dbReference type="SAM" id="Phobius"/>
    </source>
</evidence>
<dbReference type="SUPFAM" id="SSF56219">
    <property type="entry name" value="DNase I-like"/>
    <property type="match status" value="1"/>
</dbReference>
<keyword evidence="1" id="KW-0479">Metal-binding</keyword>
<feature type="domain" description="Reverse transcriptase" evidence="4">
    <location>
        <begin position="755"/>
        <end position="1033"/>
    </location>
</feature>
<dbReference type="PROSITE" id="PS50878">
    <property type="entry name" value="RT_POL"/>
    <property type="match status" value="1"/>
</dbReference>
<dbReference type="InterPro" id="IPR036691">
    <property type="entry name" value="Endo/exonu/phosph_ase_sf"/>
</dbReference>
<proteinExistence type="predicted"/>
<feature type="transmembrane region" description="Helical" evidence="2">
    <location>
        <begin position="1369"/>
        <end position="1387"/>
    </location>
</feature>
<organism evidence="5 6">
    <name type="scientific">Rubroshorea leprosula</name>
    <dbReference type="NCBI Taxonomy" id="152421"/>
    <lineage>
        <taxon>Eukaryota</taxon>
        <taxon>Viridiplantae</taxon>
        <taxon>Streptophyta</taxon>
        <taxon>Embryophyta</taxon>
        <taxon>Tracheophyta</taxon>
        <taxon>Spermatophyta</taxon>
        <taxon>Magnoliopsida</taxon>
        <taxon>eudicotyledons</taxon>
        <taxon>Gunneridae</taxon>
        <taxon>Pentapetalae</taxon>
        <taxon>rosids</taxon>
        <taxon>malvids</taxon>
        <taxon>Malvales</taxon>
        <taxon>Dipterocarpaceae</taxon>
        <taxon>Rubroshorea</taxon>
    </lineage>
</organism>
<keyword evidence="2" id="KW-0472">Membrane</keyword>
<reference evidence="5 6" key="1">
    <citation type="journal article" date="2021" name="Commun. Biol.">
        <title>The genome of Shorea leprosula (Dipterocarpaceae) highlights the ecological relevance of drought in aseasonal tropical rainforests.</title>
        <authorList>
            <person name="Ng K.K.S."/>
            <person name="Kobayashi M.J."/>
            <person name="Fawcett J.A."/>
            <person name="Hatakeyama M."/>
            <person name="Paape T."/>
            <person name="Ng C.H."/>
            <person name="Ang C.C."/>
            <person name="Tnah L.H."/>
            <person name="Lee C.T."/>
            <person name="Nishiyama T."/>
            <person name="Sese J."/>
            <person name="O'Brien M.J."/>
            <person name="Copetti D."/>
            <person name="Mohd Noor M.I."/>
            <person name="Ong R.C."/>
            <person name="Putra M."/>
            <person name="Sireger I.Z."/>
            <person name="Indrioko S."/>
            <person name="Kosugi Y."/>
            <person name="Izuno A."/>
            <person name="Isagi Y."/>
            <person name="Lee S.L."/>
            <person name="Shimizu K.K."/>
        </authorList>
    </citation>
    <scope>NUCLEOTIDE SEQUENCE [LARGE SCALE GENOMIC DNA]</scope>
    <source>
        <strain evidence="5">214</strain>
    </source>
</reference>
<keyword evidence="2" id="KW-0812">Transmembrane</keyword>
<evidence type="ECO:0000313" key="5">
    <source>
        <dbReference type="EMBL" id="GKV19130.1"/>
    </source>
</evidence>
<dbReference type="GO" id="GO:0008270">
    <property type="term" value="F:zinc ion binding"/>
    <property type="evidence" value="ECO:0007669"/>
    <property type="project" value="UniProtKB-KW"/>
</dbReference>
<comment type="caution">
    <text evidence="5">The sequence shown here is derived from an EMBL/GenBank/DDBJ whole genome shotgun (WGS) entry which is preliminary data.</text>
</comment>
<gene>
    <name evidence="5" type="ORF">SLEP1_g29424</name>
</gene>
<evidence type="ECO:0000256" key="1">
    <source>
        <dbReference type="PROSITE-ProRule" id="PRU00047"/>
    </source>
</evidence>
<accession>A0AAV5K3W6</accession>
<evidence type="ECO:0000313" key="6">
    <source>
        <dbReference type="Proteomes" id="UP001054252"/>
    </source>
</evidence>
<dbReference type="Pfam" id="PF00078">
    <property type="entry name" value="RVT_1"/>
    <property type="match status" value="1"/>
</dbReference>
<keyword evidence="1" id="KW-0863">Zinc-finger</keyword>
<dbReference type="Gene3D" id="3.60.10.10">
    <property type="entry name" value="Endonuclease/exonuclease/phosphatase"/>
    <property type="match status" value="1"/>
</dbReference>
<dbReference type="InterPro" id="IPR026960">
    <property type="entry name" value="RVT-Znf"/>
</dbReference>
<evidence type="ECO:0000259" key="3">
    <source>
        <dbReference type="PROSITE" id="PS50158"/>
    </source>
</evidence>
<dbReference type="PANTHER" id="PTHR33116:SF80">
    <property type="entry name" value="REVERSE TRANSCRIPTASE ZINC-BINDING DOMAIN-CONTAINING PROTEIN"/>
    <property type="match status" value="1"/>
</dbReference>
<dbReference type="InterPro" id="IPR000477">
    <property type="entry name" value="RT_dom"/>
</dbReference>
<evidence type="ECO:0008006" key="7">
    <source>
        <dbReference type="Google" id="ProtNLM"/>
    </source>
</evidence>
<dbReference type="InterPro" id="IPR043502">
    <property type="entry name" value="DNA/RNA_pol_sf"/>
</dbReference>